<feature type="region of interest" description="Disordered" evidence="1">
    <location>
        <begin position="178"/>
        <end position="281"/>
    </location>
</feature>
<feature type="region of interest" description="Disordered" evidence="1">
    <location>
        <begin position="628"/>
        <end position="673"/>
    </location>
</feature>
<sequence>MQVLKDNFFYHSNARLGADGGPEDEKLLLQEEQKLCRARARRFSHETNRRRKALEERQKQWRLQEERLRDAILQQRHHKVQEATERFQRAHLPPSQRRTYLPLGLWRTGPNMEEALHQIQYSSGSFGCQSAPVASTRSYTPSLKPTAGTTSRSQRGLSAVEAYSKLLLEPRKHLLKSHQHLLHKPPPEAKQEQGEQQARQGAISPSERMHDTNCSGSLSSLDSLENEDLDRPSPSAQNQGPWAASFSLDPKGGQAAAQPIQNGGSPRHGSRSGETLRRAEDGRSYVGVQEGSSNHRGATPPPGRCALLSLCETIAAAESQRSEDDVTTVTTNSAAAADWKPDSYFLEREERSDLGPRGDRDAASRPPLATHLFFPAEKLTKSHEAPREPICEPDDDGKSHATNRQAVSGHGSRVLEENSSLQDLIANLNTFSNDWTRAESFKGTRTLQQESSSQLLLDMSRHQGAPNTANSANRANTANRANNVNGADSANAADTTNDADGMNSANNANGMNSANNANDANSMNSANANTAGISFQADPSESHQVRFVKGILKKQSKYAPPPRSPSGGLGKLVFAKQVAKSIRDSMELARGRCRTQEGVAAQAVRKKIRWLDEADRLPQNYDNANATATATATRRQEQTADTPGLQDPGGFYARPPDLQRGPCPAAAPGPSSVSEADLTRLAWADAGVQVGVREVRGAPRGQNPPARPAGPRAPRRDRPGGRAPVAPAPRRVRKGSLMRPQSAAEAGWAGRAPGRVLVPRPPSRAEEAAAAARGPCRTPYSAERTFKPAPPIGDQAPGGPGRNGDGGGELRFSPRTHVTIRVEGDVLVTPLLPSYRFSFAEGPPPQSLQQGPRAGSARRAAGGPERGLGLHCTPTDEEISRLWHGVRSALATREAARNQVKRQNLEASGGAVALGPRQVVVRPGRQAPGVGNRRLPPPPPPSPPPSQSLKPSKELVASFLYNRDVWPTDEGAESPTTGQHHAKVAGSMATTQTWRSALPGGAPHSSSSTTLSLEEQRILQSLDRLNLQLHCIEEQEEADPRGPMALNMAAIRDQGKALTNHKQTLFSVNGRTHNHRRF</sequence>
<reference evidence="2" key="1">
    <citation type="submission" date="2025-08" db="UniProtKB">
        <authorList>
            <consortium name="Ensembl"/>
        </authorList>
    </citation>
    <scope>IDENTIFICATION</scope>
</reference>
<dbReference type="GO" id="GO:0031122">
    <property type="term" value="P:cytoplasmic microtubule organization"/>
    <property type="evidence" value="ECO:0007669"/>
    <property type="project" value="InterPro"/>
</dbReference>
<dbReference type="GeneTree" id="ENSGT00390000013786"/>
<dbReference type="OrthoDB" id="9900339at2759"/>
<dbReference type="GO" id="GO:0007052">
    <property type="term" value="P:mitotic spindle organization"/>
    <property type="evidence" value="ECO:0007669"/>
    <property type="project" value="InterPro"/>
</dbReference>
<feature type="region of interest" description="Disordered" evidence="1">
    <location>
        <begin position="966"/>
        <end position="988"/>
    </location>
</feature>
<feature type="compositionally biased region" description="Gly residues" evidence="1">
    <location>
        <begin position="796"/>
        <end position="809"/>
    </location>
</feature>
<dbReference type="OMA" id="HISKPNV"/>
<dbReference type="GO" id="GO:0097546">
    <property type="term" value="C:ciliary base"/>
    <property type="evidence" value="ECO:0007669"/>
    <property type="project" value="InterPro"/>
</dbReference>
<dbReference type="GO" id="GO:0005813">
    <property type="term" value="C:centrosome"/>
    <property type="evidence" value="ECO:0007669"/>
    <property type="project" value="InterPro"/>
</dbReference>
<feature type="region of interest" description="Disordered" evidence="1">
    <location>
        <begin position="340"/>
        <end position="414"/>
    </location>
</feature>
<feature type="region of interest" description="Disordered" evidence="1">
    <location>
        <begin position="693"/>
        <end position="748"/>
    </location>
</feature>
<reference evidence="2" key="2">
    <citation type="submission" date="2025-09" db="UniProtKB">
        <authorList>
            <consortium name="Ensembl"/>
        </authorList>
    </citation>
    <scope>IDENTIFICATION</scope>
</reference>
<feature type="compositionally biased region" description="Low complexity" evidence="1">
    <location>
        <begin position="851"/>
        <end position="870"/>
    </location>
</feature>
<feature type="compositionally biased region" description="Basic and acidic residues" evidence="1">
    <location>
        <begin position="340"/>
        <end position="363"/>
    </location>
</feature>
<dbReference type="GO" id="GO:0030496">
    <property type="term" value="C:midbody"/>
    <property type="evidence" value="ECO:0007669"/>
    <property type="project" value="TreeGrafter"/>
</dbReference>
<dbReference type="Proteomes" id="UP000694546">
    <property type="component" value="Chromosome 16"/>
</dbReference>
<feature type="region of interest" description="Disordered" evidence="1">
    <location>
        <begin position="761"/>
        <end position="812"/>
    </location>
</feature>
<proteinExistence type="predicted"/>
<evidence type="ECO:0000313" key="3">
    <source>
        <dbReference type="Proteomes" id="UP000694546"/>
    </source>
</evidence>
<dbReference type="PANTHER" id="PTHR31191">
    <property type="entry name" value="CENTROSOMAL PROTEIN CEP126"/>
    <property type="match status" value="1"/>
</dbReference>
<feature type="region of interest" description="Disordered" evidence="1">
    <location>
        <begin position="130"/>
        <end position="156"/>
    </location>
</feature>
<feature type="region of interest" description="Disordered" evidence="1">
    <location>
        <begin position="840"/>
        <end position="872"/>
    </location>
</feature>
<organism evidence="2 3">
    <name type="scientific">Gadus morhua</name>
    <name type="common">Atlantic cod</name>
    <dbReference type="NCBI Taxonomy" id="8049"/>
    <lineage>
        <taxon>Eukaryota</taxon>
        <taxon>Metazoa</taxon>
        <taxon>Chordata</taxon>
        <taxon>Craniata</taxon>
        <taxon>Vertebrata</taxon>
        <taxon>Euteleostomi</taxon>
        <taxon>Actinopterygii</taxon>
        <taxon>Neopterygii</taxon>
        <taxon>Teleostei</taxon>
        <taxon>Neoteleostei</taxon>
        <taxon>Acanthomorphata</taxon>
        <taxon>Zeiogadaria</taxon>
        <taxon>Gadariae</taxon>
        <taxon>Gadiformes</taxon>
        <taxon>Gadoidei</taxon>
        <taxon>Gadidae</taxon>
        <taxon>Gadus</taxon>
    </lineage>
</organism>
<dbReference type="Ensembl" id="ENSGMOT00000064313.1">
    <property type="protein sequence ID" value="ENSGMOP00000046837.1"/>
    <property type="gene ID" value="ENSGMOG00000027823.1"/>
</dbReference>
<protein>
    <recommendedName>
        <fullName evidence="4">Centrosomal protein of 126 kDa</fullName>
    </recommendedName>
</protein>
<feature type="compositionally biased region" description="Low complexity" evidence="1">
    <location>
        <begin position="662"/>
        <end position="673"/>
    </location>
</feature>
<dbReference type="PANTHER" id="PTHR31191:SF4">
    <property type="entry name" value="CENTROSOMAL PROTEIN OF 126 KDA"/>
    <property type="match status" value="1"/>
</dbReference>
<gene>
    <name evidence="2" type="primary">cep126</name>
</gene>
<feature type="region of interest" description="Disordered" evidence="1">
    <location>
        <begin position="463"/>
        <end position="525"/>
    </location>
</feature>
<dbReference type="Pfam" id="PF15352">
    <property type="entry name" value="K1377"/>
    <property type="match status" value="2"/>
</dbReference>
<dbReference type="InterPro" id="IPR028257">
    <property type="entry name" value="CEP126"/>
</dbReference>
<evidence type="ECO:0000313" key="2">
    <source>
        <dbReference type="Ensembl" id="ENSGMOP00000046837.1"/>
    </source>
</evidence>
<dbReference type="GO" id="GO:1905515">
    <property type="term" value="P:non-motile cilium assembly"/>
    <property type="evidence" value="ECO:0007669"/>
    <property type="project" value="InterPro"/>
</dbReference>
<name>A0A8C5BGY9_GADMO</name>
<dbReference type="AlphaFoldDB" id="A0A8C5BGY9"/>
<feature type="compositionally biased region" description="Basic and acidic residues" evidence="1">
    <location>
        <begin position="378"/>
        <end position="390"/>
    </location>
</feature>
<keyword evidence="3" id="KW-1185">Reference proteome</keyword>
<evidence type="ECO:0000256" key="1">
    <source>
        <dbReference type="SAM" id="MobiDB-lite"/>
    </source>
</evidence>
<feature type="region of interest" description="Disordered" evidence="1">
    <location>
        <begin position="916"/>
        <end position="950"/>
    </location>
</feature>
<accession>A0A8C5BGY9</accession>
<feature type="compositionally biased region" description="Low complexity" evidence="1">
    <location>
        <begin position="698"/>
        <end position="712"/>
    </location>
</feature>
<evidence type="ECO:0008006" key="4">
    <source>
        <dbReference type="Google" id="ProtNLM"/>
    </source>
</evidence>
<feature type="compositionally biased region" description="Low complexity" evidence="1">
    <location>
        <begin position="465"/>
        <end position="525"/>
    </location>
</feature>
<feature type="compositionally biased region" description="Pro residues" evidence="1">
    <location>
        <begin position="935"/>
        <end position="946"/>
    </location>
</feature>